<dbReference type="Pfam" id="PF13715">
    <property type="entry name" value="CarbopepD_reg_2"/>
    <property type="match status" value="1"/>
</dbReference>
<dbReference type="Proteomes" id="UP000660862">
    <property type="component" value="Unassembled WGS sequence"/>
</dbReference>
<organism evidence="3 4">
    <name type="scientific">Parapedobacter pyrenivorans</name>
    <dbReference type="NCBI Taxonomy" id="1305674"/>
    <lineage>
        <taxon>Bacteria</taxon>
        <taxon>Pseudomonadati</taxon>
        <taxon>Bacteroidota</taxon>
        <taxon>Sphingobacteriia</taxon>
        <taxon>Sphingobacteriales</taxon>
        <taxon>Sphingobacteriaceae</taxon>
        <taxon>Parapedobacter</taxon>
    </lineage>
</organism>
<dbReference type="InterPro" id="IPR023996">
    <property type="entry name" value="TonB-dep_OMP_SusC/RagA"/>
</dbReference>
<comment type="subcellular location">
    <subcellularLocation>
        <location evidence="1">Cell outer membrane</location>
        <topology evidence="1">Multi-pass membrane protein</topology>
    </subcellularLocation>
</comment>
<keyword evidence="1" id="KW-1134">Transmembrane beta strand</keyword>
<dbReference type="EMBL" id="BMER01000002">
    <property type="protein sequence ID" value="GGG92119.1"/>
    <property type="molecule type" value="Genomic_DNA"/>
</dbReference>
<accession>A0A917HWD8</accession>
<dbReference type="NCBIfam" id="TIGR04056">
    <property type="entry name" value="OMP_RagA_SusC"/>
    <property type="match status" value="1"/>
</dbReference>
<dbReference type="InterPro" id="IPR008969">
    <property type="entry name" value="CarboxyPept-like_regulatory"/>
</dbReference>
<sequence length="1137" mass="126922">MYKKYLKWGRNAFPNTILKYIVMMKLTLIFLTAFFVQVSASSLAQEVTLRVDNMPIQHVFHRLTLKTGYNFIAEAGVLNGLDNVSFDVKNTSLKSVLERFLDPQKIEILFGSSETIIIKPRSHRPVGQRSGRDPSIKVMEAQQRDIRGTVRDSAGIALVGVTVKAVGVQNVGTYTDANGRYVLAIPQETTSIEFSMVGYTTVITPINGKEVIDAMLLVSDSQIDEVVVVGFGRQKKMSVTGAISTVKPSELQRIATPMLSNSLGGVMPGMITRQASGEPGYDNAALFIRGIATMGTSSRAPLVLVDGVERDINVLNTAEIESFTILKDASATAVYGVRGANGVILIETKRGQRGRPKITLRTEMANLRGLRFPDYIAGHEFASLMNEASMNSSLPEESWPWSTADIAKFRDGTDPYLYPNVNWTDEVLKRDAFQTINNLSVSGGNDVARYFVNVGYTSQSGLFKEDPQYEYRTNSKSDRYNFRSNVDINLSKDFVVDLGLAGIIQDRTYPGTPAQPIFDAMKRISPINYAVKNPDGTPGGGVSYLMDNPWALATQSGYAKQFRNTLQGTFGSRWDMSSYIEGLTLSAKFSFDYYYFNEVFRRKPYEVKQYLGKDEQGNDQYNVVRREGAMGYEIAQSSDRAYYYEGSVNYQRTFGNHSLTGMLLFNRRDFKNLTAGTSIINLPNRRQGWAGRITYDYLERYLAEFNFGYNGSENFPQGQRYGFFPSGSLGWVVSNENFWGTNTINHLKFRGSYGSVGNDLIGGDRFLYLSTVNTGANGYHFGQGMAWMNGYAEAKMGAANITWEKSYKANIGLDLELFRGTVVLQGDYFQEKRRDILLQRGTVPNITGITSASIPWANVGQVDNRGFDFNLEVRKHTTSGFYYSIRANTTFARNTIIDDDKAIQRWDNLNTIGHPVDQPFGLIALGLFQNAEDVANSVPQNLGNAVQPGDIKYMDVNGDGVVDVDDYTAIGYARTPEVMFGIGGTIAYKGFELSLQFTGATRTSTFLDSEGMWPYSLEYPNYNVLREYYDNRWIPGATDNGGARYPAVIRGQNTNNYRPNTLYLRNAEYIKLKNAEVAYNFSSPGLTARRISGLRLFVNGNNLLCFDHLKIVDPESNYGTGGYPQQRTLNFGVQLTY</sequence>
<keyword evidence="1" id="KW-0998">Cell outer membrane</keyword>
<evidence type="ECO:0000313" key="3">
    <source>
        <dbReference type="EMBL" id="GGG92119.1"/>
    </source>
</evidence>
<dbReference type="InterPro" id="IPR018247">
    <property type="entry name" value="EF_Hand_1_Ca_BS"/>
</dbReference>
<comment type="caution">
    <text evidence="3">The sequence shown here is derived from an EMBL/GenBank/DDBJ whole genome shotgun (WGS) entry which is preliminary data.</text>
</comment>
<dbReference type="PROSITE" id="PS00018">
    <property type="entry name" value="EF_HAND_1"/>
    <property type="match status" value="1"/>
</dbReference>
<dbReference type="RefSeq" id="WP_229738774.1">
    <property type="nucleotide sequence ID" value="NZ_BMER01000002.1"/>
</dbReference>
<protein>
    <submittedName>
        <fullName evidence="3">SusC/RagA family TonB-linked outer membrane protein</fullName>
    </submittedName>
</protein>
<name>A0A917HWD8_9SPHI</name>
<keyword evidence="4" id="KW-1185">Reference proteome</keyword>
<dbReference type="InterPro" id="IPR023997">
    <property type="entry name" value="TonB-dep_OMP_SusC/RagA_CS"/>
</dbReference>
<evidence type="ECO:0000313" key="4">
    <source>
        <dbReference type="Proteomes" id="UP000660862"/>
    </source>
</evidence>
<dbReference type="GO" id="GO:0009279">
    <property type="term" value="C:cell outer membrane"/>
    <property type="evidence" value="ECO:0007669"/>
    <property type="project" value="UniProtKB-SubCell"/>
</dbReference>
<dbReference type="InterPro" id="IPR012910">
    <property type="entry name" value="Plug_dom"/>
</dbReference>
<dbReference type="NCBIfam" id="TIGR04057">
    <property type="entry name" value="SusC_RagA_signa"/>
    <property type="match status" value="1"/>
</dbReference>
<dbReference type="FunFam" id="2.170.130.10:FF:000003">
    <property type="entry name" value="SusC/RagA family TonB-linked outer membrane protein"/>
    <property type="match status" value="1"/>
</dbReference>
<gene>
    <name evidence="3" type="ORF">GCM10007415_28570</name>
</gene>
<keyword evidence="1" id="KW-0813">Transport</keyword>
<dbReference type="Pfam" id="PF07715">
    <property type="entry name" value="Plug"/>
    <property type="match status" value="1"/>
</dbReference>
<proteinExistence type="inferred from homology"/>
<comment type="similarity">
    <text evidence="1">Belongs to the TonB-dependent receptor family.</text>
</comment>
<dbReference type="AlphaFoldDB" id="A0A917HWD8"/>
<evidence type="ECO:0000259" key="2">
    <source>
        <dbReference type="Pfam" id="PF07715"/>
    </source>
</evidence>
<keyword evidence="1" id="KW-0812">Transmembrane</keyword>
<dbReference type="PROSITE" id="PS52016">
    <property type="entry name" value="TONB_DEPENDENT_REC_3"/>
    <property type="match status" value="1"/>
</dbReference>
<dbReference type="SUPFAM" id="SSF49464">
    <property type="entry name" value="Carboxypeptidase regulatory domain-like"/>
    <property type="match status" value="1"/>
</dbReference>
<dbReference type="Gene3D" id="2.170.130.10">
    <property type="entry name" value="TonB-dependent receptor, plug domain"/>
    <property type="match status" value="1"/>
</dbReference>
<evidence type="ECO:0000256" key="1">
    <source>
        <dbReference type="PROSITE-ProRule" id="PRU01360"/>
    </source>
</evidence>
<keyword evidence="1" id="KW-0472">Membrane</keyword>
<dbReference type="SUPFAM" id="SSF56935">
    <property type="entry name" value="Porins"/>
    <property type="match status" value="1"/>
</dbReference>
<dbReference type="InterPro" id="IPR037066">
    <property type="entry name" value="Plug_dom_sf"/>
</dbReference>
<dbReference type="InterPro" id="IPR039426">
    <property type="entry name" value="TonB-dep_rcpt-like"/>
</dbReference>
<dbReference type="Gene3D" id="2.60.40.1120">
    <property type="entry name" value="Carboxypeptidase-like, regulatory domain"/>
    <property type="match status" value="1"/>
</dbReference>
<feature type="domain" description="TonB-dependent receptor plug" evidence="2">
    <location>
        <begin position="235"/>
        <end position="343"/>
    </location>
</feature>
<reference evidence="3" key="1">
    <citation type="journal article" date="2014" name="Int. J. Syst. Evol. Microbiol.">
        <title>Complete genome sequence of Corynebacterium casei LMG S-19264T (=DSM 44701T), isolated from a smear-ripened cheese.</title>
        <authorList>
            <consortium name="US DOE Joint Genome Institute (JGI-PGF)"/>
            <person name="Walter F."/>
            <person name="Albersmeier A."/>
            <person name="Kalinowski J."/>
            <person name="Ruckert C."/>
        </authorList>
    </citation>
    <scope>NUCLEOTIDE SEQUENCE</scope>
    <source>
        <strain evidence="3">CGMCC 1.12195</strain>
    </source>
</reference>
<reference evidence="3" key="2">
    <citation type="submission" date="2020-09" db="EMBL/GenBank/DDBJ databases">
        <authorList>
            <person name="Sun Q."/>
            <person name="Zhou Y."/>
        </authorList>
    </citation>
    <scope>NUCLEOTIDE SEQUENCE</scope>
    <source>
        <strain evidence="3">CGMCC 1.12195</strain>
    </source>
</reference>